<keyword evidence="5" id="KW-0560">Oxidoreductase</keyword>
<dbReference type="Pfam" id="PF00148">
    <property type="entry name" value="Oxidored_nitro"/>
    <property type="match status" value="1"/>
</dbReference>
<gene>
    <name evidence="5" type="ordered locus">Dvul_3097</name>
</gene>
<evidence type="ECO:0000313" key="5">
    <source>
        <dbReference type="EMBL" id="ABM30108.1"/>
    </source>
</evidence>
<evidence type="ECO:0000259" key="4">
    <source>
        <dbReference type="Pfam" id="PF00148"/>
    </source>
</evidence>
<accession>A0A0H3ACH1</accession>
<evidence type="ECO:0000256" key="3">
    <source>
        <dbReference type="RuleBase" id="RU004021"/>
    </source>
</evidence>
<organism evidence="5 6">
    <name type="scientific">Nitratidesulfovibrio vulgaris (strain DP4)</name>
    <name type="common">Desulfovibrio vulgaris</name>
    <dbReference type="NCBI Taxonomy" id="391774"/>
    <lineage>
        <taxon>Bacteria</taxon>
        <taxon>Pseudomonadati</taxon>
        <taxon>Thermodesulfobacteriota</taxon>
        <taxon>Desulfovibrionia</taxon>
        <taxon>Desulfovibrionales</taxon>
        <taxon>Desulfovibrionaceae</taxon>
        <taxon>Nitratidesulfovibrio</taxon>
    </lineage>
</organism>
<evidence type="ECO:0000256" key="2">
    <source>
        <dbReference type="ARBA" id="ARBA00023231"/>
    </source>
</evidence>
<dbReference type="PROSITE" id="PS00090">
    <property type="entry name" value="NITROGENASE_1_2"/>
    <property type="match status" value="1"/>
</dbReference>
<dbReference type="PANTHER" id="PTHR33712:SF7">
    <property type="entry name" value="LIGHT-INDEPENDENT PROTOCHLOROPHYLLIDE REDUCTASE SUBUNIT B"/>
    <property type="match status" value="1"/>
</dbReference>
<dbReference type="KEGG" id="dvl:Dvul_3097"/>
<sequence>MAGRNHIATTNACKLCTPLGATLAFRGIEGAVPFLHGSQGCATYMRRYVISHYREPMDIASSALGEKHAIHGGGPNLKKGLLNVMKKYHPRLVGVATTCLTETIGDDVGRILREFRNEFGDLDLPDIVHVSTPSFAGTHMDGWYDAVRAVTEQLVEATSGVMSGTMSGVISGGSHEAAPGAAARGPAIAGATMPGTTSGAISGTTPGTTSGTVSTGLSSTVSTGRTCLLPGLLSPADIRHLRDVMEAFGLAPVILPDISETLDAPCLEAYAPIPAGGTPLDDIRALGRARAVVEMGDPLGSRPSAGAALHARHGVPLFRVGVPVGLRETDTFMEALERISGTAMPPRMMLERGRLVDALVDGHKYVAGKRAVVYGDADMVTGLCAMLAETGIRPVLVATGARGCGLAARVAAVCGGLMPDLPEVREGVDFHEIAERAGTLAPDLLVGNSKGYRYARAWGIPLVRTGFPVHDRFGGQRLLHVGYTGALALYDRIVNALIERHQTASPVGYGYM</sequence>
<dbReference type="Proteomes" id="UP000009173">
    <property type="component" value="Plasmid pDVUL01"/>
</dbReference>
<dbReference type="RefSeq" id="WP_011787305.1">
    <property type="nucleotide sequence ID" value="NC_008741.1"/>
</dbReference>
<dbReference type="PROSITE" id="PS00699">
    <property type="entry name" value="NITROGENASE_1_1"/>
    <property type="match status" value="1"/>
</dbReference>
<dbReference type="InterPro" id="IPR000318">
    <property type="entry name" value="Nase_comp1_CS"/>
</dbReference>
<dbReference type="Gene3D" id="3.40.50.1980">
    <property type="entry name" value="Nitrogenase molybdenum iron protein domain"/>
    <property type="match status" value="3"/>
</dbReference>
<comment type="similarity">
    <text evidence="1 3">Belongs to the NifD/NifK/NifE/NifN family.</text>
</comment>
<evidence type="ECO:0000313" key="6">
    <source>
        <dbReference type="Proteomes" id="UP000009173"/>
    </source>
</evidence>
<dbReference type="InterPro" id="IPR000510">
    <property type="entry name" value="Nase/OxRdtase_comp1"/>
</dbReference>
<dbReference type="HOGENOM" id="CLU_025876_2_0_7"/>
<name>A0A0H3ACH1_NITV4</name>
<dbReference type="GO" id="GO:0016163">
    <property type="term" value="F:nitrogenase activity"/>
    <property type="evidence" value="ECO:0007669"/>
    <property type="project" value="UniProtKB-EC"/>
</dbReference>
<dbReference type="EC" id="1.18.6.1" evidence="5"/>
<reference evidence="6" key="1">
    <citation type="journal article" date="2009" name="Environ. Microbiol.">
        <title>Contribution of mobile genetic elements to Desulfovibrio vulgaris genome plasticity.</title>
        <authorList>
            <person name="Walker C.B."/>
            <person name="Stolyar S."/>
            <person name="Chivian D."/>
            <person name="Pinel N."/>
            <person name="Gabster J.A."/>
            <person name="Dehal P.S."/>
            <person name="He Z."/>
            <person name="Yang Z.K."/>
            <person name="Yen H.C."/>
            <person name="Zhou J."/>
            <person name="Wall J.D."/>
            <person name="Hazen T.C."/>
            <person name="Arkin A.P."/>
            <person name="Stahl D.A."/>
        </authorList>
    </citation>
    <scope>NUCLEOTIDE SEQUENCE [LARGE SCALE GENOMIC DNA]</scope>
    <source>
        <strain evidence="6">DP4</strain>
        <plasmid evidence="6">Plasmid pDVUL01</plasmid>
    </source>
</reference>
<keyword evidence="5" id="KW-0614">Plasmid</keyword>
<dbReference type="InterPro" id="IPR050152">
    <property type="entry name" value="ChlB/BchB/BchZ"/>
</dbReference>
<dbReference type="PANTHER" id="PTHR33712">
    <property type="entry name" value="LIGHT-INDEPENDENT PROTOCHLOROPHYLLIDE REDUCTASE SUBUNIT B"/>
    <property type="match status" value="1"/>
</dbReference>
<dbReference type="EMBL" id="CP000528">
    <property type="protein sequence ID" value="ABM30108.1"/>
    <property type="molecule type" value="Genomic_DNA"/>
</dbReference>
<evidence type="ECO:0000256" key="1">
    <source>
        <dbReference type="ARBA" id="ARBA00011002"/>
    </source>
</evidence>
<dbReference type="AlphaFoldDB" id="A0A0H3ACH1"/>
<feature type="domain" description="Nitrogenase/oxidoreductase component 1" evidence="4">
    <location>
        <begin position="16"/>
        <end position="497"/>
    </location>
</feature>
<dbReference type="Gene3D" id="1.20.89.10">
    <property type="entry name" value="Nitrogenase Molybdenum-iron Protein, subunit B, domain 4"/>
    <property type="match status" value="1"/>
</dbReference>
<proteinExistence type="inferred from homology"/>
<geneLocation type="plasmid" evidence="5 6">
    <name>pDVUL01</name>
</geneLocation>
<keyword evidence="2 3" id="KW-0535">Nitrogen fixation</keyword>
<protein>
    <submittedName>
        <fullName evidence="5">Nitrogenase</fullName>
        <ecNumber evidence="5">1.18.6.1</ecNumber>
    </submittedName>
</protein>
<dbReference type="SUPFAM" id="SSF53807">
    <property type="entry name" value="Helical backbone' metal receptor"/>
    <property type="match status" value="1"/>
</dbReference>